<proteinExistence type="predicted"/>
<sequence length="97" mass="10522">MLVTLCFPRFFFVKLAVLLSPSVFYWVLRGVPNGLGGLAVVLMDGMVVRHITVGWFGFCLTVVMLLRQYVGVTDLSVSMGFTGGGVVEHGGRDLVVV</sequence>
<evidence type="ECO:0000313" key="2">
    <source>
        <dbReference type="Proteomes" id="UP001062846"/>
    </source>
</evidence>
<reference evidence="1" key="1">
    <citation type="submission" date="2022-02" db="EMBL/GenBank/DDBJ databases">
        <title>Plant Genome Project.</title>
        <authorList>
            <person name="Zhang R.-G."/>
        </authorList>
    </citation>
    <scope>NUCLEOTIDE SEQUENCE</scope>
    <source>
        <strain evidence="1">AT1</strain>
    </source>
</reference>
<name>A0ACC0MH48_RHOML</name>
<gene>
    <name evidence="1" type="ORF">RHMOL_Rhmol09G0256700</name>
</gene>
<accession>A0ACC0MH48</accession>
<keyword evidence="2" id="KW-1185">Reference proteome</keyword>
<evidence type="ECO:0000313" key="1">
    <source>
        <dbReference type="EMBL" id="KAI8540356.1"/>
    </source>
</evidence>
<organism evidence="1 2">
    <name type="scientific">Rhododendron molle</name>
    <name type="common">Chinese azalea</name>
    <name type="synonym">Azalea mollis</name>
    <dbReference type="NCBI Taxonomy" id="49168"/>
    <lineage>
        <taxon>Eukaryota</taxon>
        <taxon>Viridiplantae</taxon>
        <taxon>Streptophyta</taxon>
        <taxon>Embryophyta</taxon>
        <taxon>Tracheophyta</taxon>
        <taxon>Spermatophyta</taxon>
        <taxon>Magnoliopsida</taxon>
        <taxon>eudicotyledons</taxon>
        <taxon>Gunneridae</taxon>
        <taxon>Pentapetalae</taxon>
        <taxon>asterids</taxon>
        <taxon>Ericales</taxon>
        <taxon>Ericaceae</taxon>
        <taxon>Ericoideae</taxon>
        <taxon>Rhodoreae</taxon>
        <taxon>Rhododendron</taxon>
    </lineage>
</organism>
<comment type="caution">
    <text evidence="1">The sequence shown here is derived from an EMBL/GenBank/DDBJ whole genome shotgun (WGS) entry which is preliminary data.</text>
</comment>
<dbReference type="Proteomes" id="UP001062846">
    <property type="component" value="Chromosome 9"/>
</dbReference>
<dbReference type="EMBL" id="CM046396">
    <property type="protein sequence ID" value="KAI8540356.1"/>
    <property type="molecule type" value="Genomic_DNA"/>
</dbReference>
<protein>
    <submittedName>
        <fullName evidence="1">Uncharacterized protein</fullName>
    </submittedName>
</protein>